<keyword evidence="7 10" id="KW-0067">ATP-binding</keyword>
<feature type="site" description="Interaction with substrate tRNA" evidence="10">
    <location>
        <position position="101"/>
    </location>
</feature>
<feature type="region of interest" description="Interaction with substrate tRNA" evidence="10">
    <location>
        <begin position="159"/>
        <end position="163"/>
    </location>
</feature>
<evidence type="ECO:0000256" key="8">
    <source>
        <dbReference type="ARBA" id="ARBA00022842"/>
    </source>
</evidence>
<evidence type="ECO:0000256" key="12">
    <source>
        <dbReference type="RuleBase" id="RU003784"/>
    </source>
</evidence>
<comment type="cofactor">
    <cofactor evidence="1 10">
        <name>Mg(2+)</name>
        <dbReference type="ChEBI" id="CHEBI:18420"/>
    </cofactor>
</comment>
<dbReference type="NCBIfam" id="TIGR00174">
    <property type="entry name" value="miaA"/>
    <property type="match status" value="1"/>
</dbReference>
<evidence type="ECO:0000313" key="14">
    <source>
        <dbReference type="EMBL" id="WED42460.1"/>
    </source>
</evidence>
<evidence type="ECO:0000256" key="2">
    <source>
        <dbReference type="ARBA" id="ARBA00003213"/>
    </source>
</evidence>
<dbReference type="Pfam" id="PF01715">
    <property type="entry name" value="IPPT"/>
    <property type="match status" value="1"/>
</dbReference>
<evidence type="ECO:0000256" key="1">
    <source>
        <dbReference type="ARBA" id="ARBA00001946"/>
    </source>
</evidence>
<proteinExistence type="inferred from homology"/>
<comment type="subunit">
    <text evidence="10">Monomer.</text>
</comment>
<evidence type="ECO:0000256" key="9">
    <source>
        <dbReference type="ARBA" id="ARBA00049563"/>
    </source>
</evidence>
<name>A0ABY8ASI1_9GAMM</name>
<comment type="catalytic activity">
    <reaction evidence="9 10 11">
        <text>adenosine(37) in tRNA + dimethylallyl diphosphate = N(6)-dimethylallyladenosine(37) in tRNA + diphosphate</text>
        <dbReference type="Rhea" id="RHEA:26482"/>
        <dbReference type="Rhea" id="RHEA-COMP:10162"/>
        <dbReference type="Rhea" id="RHEA-COMP:10375"/>
        <dbReference type="ChEBI" id="CHEBI:33019"/>
        <dbReference type="ChEBI" id="CHEBI:57623"/>
        <dbReference type="ChEBI" id="CHEBI:74411"/>
        <dbReference type="ChEBI" id="CHEBI:74415"/>
        <dbReference type="EC" id="2.5.1.75"/>
    </reaction>
</comment>
<evidence type="ECO:0000256" key="7">
    <source>
        <dbReference type="ARBA" id="ARBA00022840"/>
    </source>
</evidence>
<keyword evidence="6 10" id="KW-0547">Nucleotide-binding</keyword>
<dbReference type="EMBL" id="CP119078">
    <property type="protein sequence ID" value="WED42460.1"/>
    <property type="molecule type" value="Genomic_DNA"/>
</dbReference>
<keyword evidence="5 10" id="KW-0819">tRNA processing</keyword>
<protein>
    <recommendedName>
        <fullName evidence="10">tRNA dimethylallyltransferase</fullName>
        <ecNumber evidence="10">2.5.1.75</ecNumber>
    </recommendedName>
    <alternativeName>
        <fullName evidence="10">Dimethylallyl diphosphate:tRNA dimethylallyltransferase</fullName>
        <shortName evidence="10">DMAPP:tRNA dimethylallyltransferase</shortName>
        <shortName evidence="10">DMATase</shortName>
    </alternativeName>
    <alternativeName>
        <fullName evidence="10">Isopentenyl-diphosphate:tRNA isopentenyltransferase</fullName>
        <shortName evidence="10">IPP transferase</shortName>
        <shortName evidence="10">IPPT</shortName>
        <shortName evidence="10">IPTase</shortName>
    </alternativeName>
</protein>
<dbReference type="InterPro" id="IPR018022">
    <property type="entry name" value="IPT"/>
</dbReference>
<dbReference type="RefSeq" id="WP_275088283.1">
    <property type="nucleotide sequence ID" value="NZ_CP119078.1"/>
</dbReference>
<keyword evidence="15" id="KW-1185">Reference proteome</keyword>
<evidence type="ECO:0000256" key="4">
    <source>
        <dbReference type="ARBA" id="ARBA00022679"/>
    </source>
</evidence>
<feature type="binding site" evidence="10">
    <location>
        <begin position="12"/>
        <end position="17"/>
    </location>
    <ligand>
        <name>substrate</name>
    </ligand>
</feature>
<feature type="binding site" evidence="10">
    <location>
        <begin position="10"/>
        <end position="17"/>
    </location>
    <ligand>
        <name>ATP</name>
        <dbReference type="ChEBI" id="CHEBI:30616"/>
    </ligand>
</feature>
<evidence type="ECO:0000256" key="6">
    <source>
        <dbReference type="ARBA" id="ARBA00022741"/>
    </source>
</evidence>
<accession>A0ABY8ASI1</accession>
<evidence type="ECO:0000256" key="3">
    <source>
        <dbReference type="ARBA" id="ARBA00005842"/>
    </source>
</evidence>
<organism evidence="14 15">
    <name type="scientific">Legionella cardiaca</name>
    <dbReference type="NCBI Taxonomy" id="1071983"/>
    <lineage>
        <taxon>Bacteria</taxon>
        <taxon>Pseudomonadati</taxon>
        <taxon>Pseudomonadota</taxon>
        <taxon>Gammaproteobacteria</taxon>
        <taxon>Legionellales</taxon>
        <taxon>Legionellaceae</taxon>
        <taxon>Legionella</taxon>
    </lineage>
</organism>
<keyword evidence="4 10" id="KW-0808">Transferase</keyword>
<comment type="function">
    <text evidence="2 10 12">Catalyzes the transfer of a dimethylallyl group onto the adenine at position 37 in tRNAs that read codons beginning with uridine, leading to the formation of N6-(dimethylallyl)adenosine (i(6)A).</text>
</comment>
<dbReference type="PANTHER" id="PTHR11088">
    <property type="entry name" value="TRNA DIMETHYLALLYLTRANSFERASE"/>
    <property type="match status" value="1"/>
</dbReference>
<evidence type="ECO:0000256" key="13">
    <source>
        <dbReference type="RuleBase" id="RU003785"/>
    </source>
</evidence>
<comment type="caution">
    <text evidence="10">Lacks conserved residue(s) required for the propagation of feature annotation.</text>
</comment>
<dbReference type="InterPro" id="IPR039657">
    <property type="entry name" value="Dimethylallyltransferase"/>
</dbReference>
<dbReference type="InterPro" id="IPR027417">
    <property type="entry name" value="P-loop_NTPase"/>
</dbReference>
<reference evidence="14 15" key="1">
    <citation type="submission" date="2023-02" db="EMBL/GenBank/DDBJ databases">
        <title>Genome Sequence of L. cardiaca H63T.</title>
        <authorList>
            <person name="Lopez A.E."/>
            <person name="Cianciotto N.P."/>
        </authorList>
    </citation>
    <scope>NUCLEOTIDE SEQUENCE [LARGE SCALE GENOMIC DNA]</scope>
    <source>
        <strain evidence="14 15">H63</strain>
    </source>
</reference>
<feature type="region of interest" description="Interaction with substrate tRNA" evidence="10">
    <location>
        <begin position="35"/>
        <end position="38"/>
    </location>
</feature>
<evidence type="ECO:0000256" key="10">
    <source>
        <dbReference type="HAMAP-Rule" id="MF_00185"/>
    </source>
</evidence>
<evidence type="ECO:0000256" key="5">
    <source>
        <dbReference type="ARBA" id="ARBA00022694"/>
    </source>
</evidence>
<dbReference type="Proteomes" id="UP001222087">
    <property type="component" value="Chromosome"/>
</dbReference>
<evidence type="ECO:0000256" key="11">
    <source>
        <dbReference type="RuleBase" id="RU003783"/>
    </source>
</evidence>
<dbReference type="Gene3D" id="3.40.50.300">
    <property type="entry name" value="P-loop containing nucleotide triphosphate hydrolases"/>
    <property type="match status" value="1"/>
</dbReference>
<feature type="site" description="Interaction with substrate tRNA" evidence="10">
    <location>
        <position position="123"/>
    </location>
</feature>
<dbReference type="GO" id="GO:0052381">
    <property type="term" value="F:tRNA dimethylallyltransferase activity"/>
    <property type="evidence" value="ECO:0007669"/>
    <property type="project" value="UniProtKB-EC"/>
</dbReference>
<dbReference type="EC" id="2.5.1.75" evidence="10"/>
<evidence type="ECO:0000313" key="15">
    <source>
        <dbReference type="Proteomes" id="UP001222087"/>
    </source>
</evidence>
<gene>
    <name evidence="10 14" type="primary">miaA</name>
    <name evidence="14" type="ORF">PXX05_11105</name>
</gene>
<sequence>MAKTIFCLMGPTASGKTALACELLRVFPFEIISVDSAMVYREMNIGTAKPEPEELKNAPHHLIDILDPIESYSAAQFCEDAVELIEAIYERGKIPLLVGGTMMYFNALQQGLSALPQADEAIRAELLKQAEHHGWSFLHRQLEEIDPLSAGRIHPNDTQRIQRALEVFQLTGKPLSFFWSEQKGAAKYDFINIILFPEQRNWLHERIALRFEQMLLKDFVAEVAELLQKWQLPPTCPSMRSVGYRQVINYLAGDYDYETLRHKGIVATRQLAKRQLTWLRNWPEGIFFDCEDSATAKREIVALIKEIMDNRMQNL</sequence>
<dbReference type="SUPFAM" id="SSF52540">
    <property type="entry name" value="P-loop containing nucleoside triphosphate hydrolases"/>
    <property type="match status" value="1"/>
</dbReference>
<dbReference type="PANTHER" id="PTHR11088:SF60">
    <property type="entry name" value="TRNA DIMETHYLALLYLTRANSFERASE"/>
    <property type="match status" value="1"/>
</dbReference>
<dbReference type="Gene3D" id="1.10.20.140">
    <property type="match status" value="1"/>
</dbReference>
<comment type="similarity">
    <text evidence="3 10 13">Belongs to the IPP transferase family.</text>
</comment>
<keyword evidence="8 10" id="KW-0460">Magnesium</keyword>
<dbReference type="HAMAP" id="MF_00185">
    <property type="entry name" value="IPP_trans"/>
    <property type="match status" value="1"/>
</dbReference>